<gene>
    <name evidence="1" type="ORF">J1N35_011249</name>
</gene>
<protein>
    <submittedName>
        <fullName evidence="1">Uncharacterized protein</fullName>
    </submittedName>
</protein>
<proteinExistence type="predicted"/>
<keyword evidence="2" id="KW-1185">Reference proteome</keyword>
<dbReference type="AlphaFoldDB" id="A0A9D3W213"/>
<organism evidence="1 2">
    <name type="scientific">Gossypium stocksii</name>
    <dbReference type="NCBI Taxonomy" id="47602"/>
    <lineage>
        <taxon>Eukaryota</taxon>
        <taxon>Viridiplantae</taxon>
        <taxon>Streptophyta</taxon>
        <taxon>Embryophyta</taxon>
        <taxon>Tracheophyta</taxon>
        <taxon>Spermatophyta</taxon>
        <taxon>Magnoliopsida</taxon>
        <taxon>eudicotyledons</taxon>
        <taxon>Gunneridae</taxon>
        <taxon>Pentapetalae</taxon>
        <taxon>rosids</taxon>
        <taxon>malvids</taxon>
        <taxon>Malvales</taxon>
        <taxon>Malvaceae</taxon>
        <taxon>Malvoideae</taxon>
        <taxon>Gossypium</taxon>
    </lineage>
</organism>
<sequence>MDNPFIPLKQEGEILIANSKKEWNEEDKRRVGEAKIKNTKVGVLLKYIKIEDSESSEEVDENKEMLHLLKDSRSLWGPIKGENSKKRKDSSLNLTRRSISSYAMNVRSWDISTSIVLNERKMDQVNKSSRLMLLLGVMRIHSTMRIKK</sequence>
<dbReference type="OrthoDB" id="10538516at2759"/>
<accession>A0A9D3W213</accession>
<dbReference type="Proteomes" id="UP000828251">
    <property type="component" value="Unassembled WGS sequence"/>
</dbReference>
<reference evidence="1 2" key="1">
    <citation type="journal article" date="2021" name="Plant Biotechnol. J.">
        <title>Multi-omics assisted identification of the key and species-specific regulatory components of drought-tolerant mechanisms in Gossypium stocksii.</title>
        <authorList>
            <person name="Yu D."/>
            <person name="Ke L."/>
            <person name="Zhang D."/>
            <person name="Wu Y."/>
            <person name="Sun Y."/>
            <person name="Mei J."/>
            <person name="Sun J."/>
            <person name="Sun Y."/>
        </authorList>
    </citation>
    <scope>NUCLEOTIDE SEQUENCE [LARGE SCALE GENOMIC DNA]</scope>
    <source>
        <strain evidence="2">cv. E1</strain>
        <tissue evidence="1">Leaf</tissue>
    </source>
</reference>
<evidence type="ECO:0000313" key="1">
    <source>
        <dbReference type="EMBL" id="KAH1107481.1"/>
    </source>
</evidence>
<evidence type="ECO:0000313" key="2">
    <source>
        <dbReference type="Proteomes" id="UP000828251"/>
    </source>
</evidence>
<dbReference type="EMBL" id="JAIQCV010000004">
    <property type="protein sequence ID" value="KAH1107481.1"/>
    <property type="molecule type" value="Genomic_DNA"/>
</dbReference>
<comment type="caution">
    <text evidence="1">The sequence shown here is derived from an EMBL/GenBank/DDBJ whole genome shotgun (WGS) entry which is preliminary data.</text>
</comment>
<name>A0A9D3W213_9ROSI</name>